<dbReference type="EMBL" id="CADCTU010000581">
    <property type="protein sequence ID" value="CAA9334315.1"/>
    <property type="molecule type" value="Genomic_DNA"/>
</dbReference>
<proteinExistence type="predicted"/>
<reference evidence="2" key="1">
    <citation type="submission" date="2020-02" db="EMBL/GenBank/DDBJ databases">
        <authorList>
            <person name="Meier V. D."/>
        </authorList>
    </citation>
    <scope>NUCLEOTIDE SEQUENCE</scope>
    <source>
        <strain evidence="2">AVDCRST_MAG11</strain>
    </source>
</reference>
<protein>
    <submittedName>
        <fullName evidence="2">Uncharacterized protein</fullName>
    </submittedName>
</protein>
<feature type="region of interest" description="Disordered" evidence="1">
    <location>
        <begin position="1"/>
        <end position="81"/>
    </location>
</feature>
<evidence type="ECO:0000313" key="2">
    <source>
        <dbReference type="EMBL" id="CAA9334315.1"/>
    </source>
</evidence>
<gene>
    <name evidence="2" type="ORF">AVDCRST_MAG11-2624</name>
</gene>
<accession>A0A6J4LK33</accession>
<sequence length="81" mass="7898">MTDERRPFAPGGPASNDSGAPTTVDHDATPDPSHSVPGPPPSQAGDEGEEGAGGTETPAIKPGDRAGEGAGLTVDDPGGRP</sequence>
<evidence type="ECO:0000256" key="1">
    <source>
        <dbReference type="SAM" id="MobiDB-lite"/>
    </source>
</evidence>
<organism evidence="2">
    <name type="scientific">uncultured Gemmatimonadaceae bacterium</name>
    <dbReference type="NCBI Taxonomy" id="246130"/>
    <lineage>
        <taxon>Bacteria</taxon>
        <taxon>Pseudomonadati</taxon>
        <taxon>Gemmatimonadota</taxon>
        <taxon>Gemmatimonadia</taxon>
        <taxon>Gemmatimonadales</taxon>
        <taxon>Gemmatimonadaceae</taxon>
        <taxon>environmental samples</taxon>
    </lineage>
</organism>
<dbReference type="AlphaFoldDB" id="A0A6J4LK33"/>
<name>A0A6J4LK33_9BACT</name>